<accession>A0A833W508</accession>
<gene>
    <name evidence="2" type="ORF">GN244_ATG05223</name>
    <name evidence="3" type="ORF">GN958_ATG00268</name>
</gene>
<evidence type="ECO:0000256" key="1">
    <source>
        <dbReference type="SAM" id="MobiDB-lite"/>
    </source>
</evidence>
<dbReference type="Proteomes" id="UP000602510">
    <property type="component" value="Unassembled WGS sequence"/>
</dbReference>
<comment type="caution">
    <text evidence="2">The sequence shown here is derived from an EMBL/GenBank/DDBJ whole genome shotgun (WGS) entry which is preliminary data.</text>
</comment>
<feature type="compositionally biased region" description="Polar residues" evidence="1">
    <location>
        <begin position="14"/>
        <end position="23"/>
    </location>
</feature>
<dbReference type="EMBL" id="JAACNO010000047">
    <property type="protein sequence ID" value="KAF4150606.1"/>
    <property type="molecule type" value="Genomic_DNA"/>
</dbReference>
<protein>
    <submittedName>
        <fullName evidence="2">Uncharacterized protein</fullName>
    </submittedName>
</protein>
<reference evidence="2" key="1">
    <citation type="submission" date="2020-04" db="EMBL/GenBank/DDBJ databases">
        <title>Hybrid Assembly of Korean Phytophthora infestans isolates.</title>
        <authorList>
            <person name="Prokchorchik M."/>
            <person name="Lee Y."/>
            <person name="Seo J."/>
            <person name="Cho J.-H."/>
            <person name="Park Y.-E."/>
            <person name="Jang D.-C."/>
            <person name="Im J.-S."/>
            <person name="Choi J.-G."/>
            <person name="Park H.-J."/>
            <person name="Lee G.-B."/>
            <person name="Lee Y.-G."/>
            <person name="Hong S.-Y."/>
            <person name="Cho K."/>
            <person name="Sohn K.H."/>
        </authorList>
    </citation>
    <scope>NUCLEOTIDE SEQUENCE</scope>
    <source>
        <strain evidence="2">KR_1_A1</strain>
        <strain evidence="3">KR_2_A2</strain>
    </source>
</reference>
<evidence type="ECO:0000313" key="4">
    <source>
        <dbReference type="Proteomes" id="UP000602510"/>
    </source>
</evidence>
<proteinExistence type="predicted"/>
<organism evidence="2 4">
    <name type="scientific">Phytophthora infestans</name>
    <name type="common">Potato late blight agent</name>
    <name type="synonym">Botrytis infestans</name>
    <dbReference type="NCBI Taxonomy" id="4787"/>
    <lineage>
        <taxon>Eukaryota</taxon>
        <taxon>Sar</taxon>
        <taxon>Stramenopiles</taxon>
        <taxon>Oomycota</taxon>
        <taxon>Peronosporomycetes</taxon>
        <taxon>Peronosporales</taxon>
        <taxon>Peronosporaceae</taxon>
        <taxon>Phytophthora</taxon>
    </lineage>
</organism>
<keyword evidence="4" id="KW-1185">Reference proteome</keyword>
<sequence length="59" mass="6332">MRNREIQARAGSEPSLTATSNSVSVGGAEAVDAAQDSERSVIPASFGTFWLKMMCIRGW</sequence>
<dbReference type="AlphaFoldDB" id="A0A833W508"/>
<evidence type="ECO:0000313" key="2">
    <source>
        <dbReference type="EMBL" id="KAF4042514.1"/>
    </source>
</evidence>
<dbReference type="Proteomes" id="UP000704712">
    <property type="component" value="Unassembled WGS sequence"/>
</dbReference>
<feature type="region of interest" description="Disordered" evidence="1">
    <location>
        <begin position="1"/>
        <end position="23"/>
    </location>
</feature>
<dbReference type="EMBL" id="WSZM01000100">
    <property type="protein sequence ID" value="KAF4042514.1"/>
    <property type="molecule type" value="Genomic_DNA"/>
</dbReference>
<evidence type="ECO:0000313" key="3">
    <source>
        <dbReference type="EMBL" id="KAF4150606.1"/>
    </source>
</evidence>
<name>A0A833W508_PHYIN</name>